<dbReference type="OrthoDB" id="8826085at2"/>
<gene>
    <name evidence="6" type="ORF">SAMN04488135_1341</name>
</gene>
<dbReference type="FunFam" id="1.10.1200.10:FF:000005">
    <property type="entry name" value="Nonribosomal peptide synthetase 1"/>
    <property type="match status" value="2"/>
</dbReference>
<dbReference type="InterPro" id="IPR023213">
    <property type="entry name" value="CAT-like_dom_sf"/>
</dbReference>
<keyword evidence="4" id="KW-0597">Phosphoprotein</keyword>
<dbReference type="GO" id="GO:0003824">
    <property type="term" value="F:catalytic activity"/>
    <property type="evidence" value="ECO:0007669"/>
    <property type="project" value="InterPro"/>
</dbReference>
<dbReference type="Gene3D" id="3.30.300.30">
    <property type="match status" value="2"/>
</dbReference>
<dbReference type="SUPFAM" id="SSF47336">
    <property type="entry name" value="ACP-like"/>
    <property type="match status" value="2"/>
</dbReference>
<dbReference type="SMART" id="SM00823">
    <property type="entry name" value="PKS_PP"/>
    <property type="match status" value="1"/>
</dbReference>
<dbReference type="Gene3D" id="3.30.559.10">
    <property type="entry name" value="Chloramphenicol acetyltransferase-like domain"/>
    <property type="match status" value="3"/>
</dbReference>
<dbReference type="PANTHER" id="PTHR45527">
    <property type="entry name" value="NONRIBOSOMAL PEPTIDE SYNTHETASE"/>
    <property type="match status" value="1"/>
</dbReference>
<keyword evidence="3" id="KW-0596">Phosphopantetheine</keyword>
<dbReference type="Gene3D" id="2.30.38.10">
    <property type="entry name" value="Luciferase, Domain 3"/>
    <property type="match status" value="2"/>
</dbReference>
<dbReference type="Proteomes" id="UP000184226">
    <property type="component" value="Unassembled WGS sequence"/>
</dbReference>
<dbReference type="FunFam" id="2.30.38.10:FF:000001">
    <property type="entry name" value="Non-ribosomal peptide synthetase PvdI"/>
    <property type="match status" value="2"/>
</dbReference>
<dbReference type="PROSITE" id="PS00455">
    <property type="entry name" value="AMP_BINDING"/>
    <property type="match status" value="2"/>
</dbReference>
<dbReference type="Pfam" id="PF00668">
    <property type="entry name" value="Condensation"/>
    <property type="match status" value="3"/>
</dbReference>
<dbReference type="CDD" id="cd19531">
    <property type="entry name" value="LCL_NRPS-like"/>
    <property type="match status" value="1"/>
</dbReference>
<dbReference type="Gene3D" id="3.30.559.30">
    <property type="entry name" value="Nonribosomal peptide synthetase, condensation domain"/>
    <property type="match status" value="2"/>
</dbReference>
<dbReference type="GO" id="GO:0031177">
    <property type="term" value="F:phosphopantetheine binding"/>
    <property type="evidence" value="ECO:0007669"/>
    <property type="project" value="InterPro"/>
</dbReference>
<dbReference type="Pfam" id="PF13193">
    <property type="entry name" value="AMP-binding_C"/>
    <property type="match status" value="2"/>
</dbReference>
<dbReference type="Gene3D" id="3.40.50.980">
    <property type="match status" value="4"/>
</dbReference>
<evidence type="ECO:0000256" key="1">
    <source>
        <dbReference type="ARBA" id="ARBA00001957"/>
    </source>
</evidence>
<dbReference type="PANTHER" id="PTHR45527:SF1">
    <property type="entry name" value="FATTY ACID SYNTHASE"/>
    <property type="match status" value="1"/>
</dbReference>
<dbReference type="PROSITE" id="PS50075">
    <property type="entry name" value="CARRIER"/>
    <property type="match status" value="2"/>
</dbReference>
<dbReference type="EMBL" id="FQXE01000034">
    <property type="protein sequence ID" value="SHI56181.1"/>
    <property type="molecule type" value="Genomic_DNA"/>
</dbReference>
<dbReference type="InterPro" id="IPR020806">
    <property type="entry name" value="PKS_PP-bd"/>
</dbReference>
<dbReference type="CDD" id="cd17646">
    <property type="entry name" value="A_NRPS_AB3403-like"/>
    <property type="match status" value="1"/>
</dbReference>
<evidence type="ECO:0000313" key="7">
    <source>
        <dbReference type="Proteomes" id="UP000184226"/>
    </source>
</evidence>
<dbReference type="FunFam" id="3.40.50.980:FF:000002">
    <property type="entry name" value="Enterobactin synthetase component F"/>
    <property type="match status" value="2"/>
</dbReference>
<evidence type="ECO:0000256" key="3">
    <source>
        <dbReference type="ARBA" id="ARBA00022450"/>
    </source>
</evidence>
<dbReference type="GO" id="GO:0005737">
    <property type="term" value="C:cytoplasm"/>
    <property type="evidence" value="ECO:0007669"/>
    <property type="project" value="TreeGrafter"/>
</dbReference>
<dbReference type="CDD" id="cd19544">
    <property type="entry name" value="E-C_NRPS"/>
    <property type="match status" value="1"/>
</dbReference>
<dbReference type="FunFam" id="3.30.300.30:FF:000010">
    <property type="entry name" value="Enterobactin synthetase component F"/>
    <property type="match status" value="2"/>
</dbReference>
<evidence type="ECO:0000256" key="2">
    <source>
        <dbReference type="ARBA" id="ARBA00006432"/>
    </source>
</evidence>
<evidence type="ECO:0000256" key="4">
    <source>
        <dbReference type="ARBA" id="ARBA00022553"/>
    </source>
</evidence>
<dbReference type="Pfam" id="PF00550">
    <property type="entry name" value="PP-binding"/>
    <property type="match status" value="2"/>
</dbReference>
<evidence type="ECO:0000259" key="5">
    <source>
        <dbReference type="PROSITE" id="PS50075"/>
    </source>
</evidence>
<dbReference type="InterPro" id="IPR009081">
    <property type="entry name" value="PP-bd_ACP"/>
</dbReference>
<feature type="non-terminal residue" evidence="6">
    <location>
        <position position="2160"/>
    </location>
</feature>
<dbReference type="NCBIfam" id="TIGR01733">
    <property type="entry name" value="AA-adenyl-dom"/>
    <property type="match status" value="2"/>
</dbReference>
<name>A0A1M6C5V5_9BURK</name>
<organism evidence="6 7">
    <name type="scientific">Pollutimonas bauzanensis</name>
    <dbReference type="NCBI Taxonomy" id="658167"/>
    <lineage>
        <taxon>Bacteria</taxon>
        <taxon>Pseudomonadati</taxon>
        <taxon>Pseudomonadota</taxon>
        <taxon>Betaproteobacteria</taxon>
        <taxon>Burkholderiales</taxon>
        <taxon>Alcaligenaceae</taxon>
        <taxon>Pollutimonas</taxon>
    </lineage>
</organism>
<feature type="domain" description="Carrier" evidence="5">
    <location>
        <begin position="853"/>
        <end position="927"/>
    </location>
</feature>
<comment type="similarity">
    <text evidence="2">Belongs to the ATP-dependent AMP-binding enzyme family.</text>
</comment>
<dbReference type="STRING" id="658167.SAMN04488135_1341"/>
<dbReference type="InterPro" id="IPR025110">
    <property type="entry name" value="AMP-bd_C"/>
</dbReference>
<dbReference type="FunFam" id="3.40.50.12780:FF:000012">
    <property type="entry name" value="Non-ribosomal peptide synthetase"/>
    <property type="match status" value="2"/>
</dbReference>
<dbReference type="SUPFAM" id="SSF56801">
    <property type="entry name" value="Acetyl-CoA synthetase-like"/>
    <property type="match status" value="2"/>
</dbReference>
<feature type="non-terminal residue" evidence="6">
    <location>
        <position position="1"/>
    </location>
</feature>
<dbReference type="InterPro" id="IPR045851">
    <property type="entry name" value="AMP-bd_C_sf"/>
</dbReference>
<dbReference type="NCBIfam" id="NF003417">
    <property type="entry name" value="PRK04813.1"/>
    <property type="match status" value="2"/>
</dbReference>
<sequence length="2160" mass="235278">PLLRIEVIRLAEAEHVLLVSMHHIVSDGWSIEVLLKEFVRAYRACRDGQALALPLLPIQYVDYGVWQRSRLESGERERQLTYWRTYLGDQHPVLALPMDHARQALGQYIEAHLALEVPDDLALGIRRLANKHGATPFMVLLSALQILLHRYTGQADIRIGIPNANRDQGETQGVIGFFVNTQVIRTQIDGRMSLDAVLEAVKRGVVGAQAHQDLPFDVLVEALKPERSLSHTPLFQVMHSHQRTAGDVLVGMGGLVTESYPLTERAAQFDLALNTAEDQDGRLSVSFAYARELFAPATIKQLAEHYIGVIRGLASGHGEVRLVSDLAMLDVAQRNQLLAQGRAVASYPAPIPVHDRVESQAQLAPDAQALVYGEAALSYAELNARANRLAHHLIGLGVGPETKVGVALERSVELVVALLAVLKAGGAYVPLDPSYPAERLAYMMVDSGLELVLTHSVSRQALPLPEGVTALEVDRLDVSARPASNPEVTVHPESLAYVIYTSGSTGRPKGAGNRHGALANRLDWMQQAYGLDSSDTVLQKTPFSFDVSVWEFFWPLMAGARLAVAPPGAHRDPAELVALIERHQVTTLHFVPSMLQAFVAHDGAAQCIGIHRIVCSGEALPAALQDRTLALLPQARLYNLYGPTEAAIDVTHWTCSAGDAVVPIGRPIDNVQTYVLDASMNLAPPGVPGELYLGGAGLGRGYEGKPGLTAERFVPDPYGEDGGRLYRTGDLARWNDAGALEYLGRIDHQVKIRGFRIELGELEAQLQAQPGVREAIVTAQEGPGGARLVGYVTAQAGQVLDTTTLRAHVSAALPDYMVPSGIVVLDALPLSPNGKVDRKALPAPEFASQGYEPPQGDVEKALATIWQEVLGVERVGRHDNFFELGGHSMVAIQLLEYIRRCGWKADARYLFSHPRLSQFALSMIKASSLRDSAAEHFSEIPEGCDLIAPSMLTLLQFRHEDLRRIERGVPGGARNIQDIYPLAPLQEGMLFHHVEQPQGDVYVHTLLLSFSSKDKLLQFAQCLNVLIERHDALRTAVLWEELPEPVQVVLRQATLELEWLSSDESASLGTAVERLASYVDPRTFRIDIRRAPMMRAIAVQDDHEGMWFLKLASHHLVVDHTSVDMLLGEMNLIFAGHQHALQKPIPFRNFIARARSKFQRSDAESFFRGMLADVREPSAPFGQSHVNADGVDVNEAHIELDPRLVATLREQAIHLGVSLAAFLHLAWGLVVAKSTATQDAVFGTVLFGRMGAGDGAERAVGLFINTLPFRVRLNGQRVETCVRQVHGALTQLLQHEHTPLASALRCSGVPAGTPLFSSILNYRYVGDRVRADGTGAWAGIVGLESRERSNYPFTLNVNDSGGGIELIAQVINTVSAQQVCELARDAVVAIANAVKAGSGVGVNDIDILPDVVTAQLLESGARLPRNAEPTLVHERYGEWAHGNPEAMSVVCGTEALTYGELNERTNRLAHHLISLDVGPETKVGVALERSVELVVALLAVLKAGGAYVPLDPSYPADRLAYMMADSGLGLVLTHSMLRQALPLPDGMTTLEIDRLDVSTQPATNPEVTVHPENLAYVIYTSGSTGRPKGAQLTHRNVARLLAATNEWFAFGPSDVWTMFHSYAFDFSVWELFGALCHGGKLVVVPHLVSRSPEEFLGLLRREGVTVLNQTPSAFRQLMQAPGVYEGGLSLRMVIFGGEALDPQTLGPWVEHYGDAAPRLVNMYGITETTVHVTYRPITRADLAGQCSPVGKAIPDLGLYVLDGGGHLLPVGVPGELHVAGDGLARGYLDRAGLTAERFVPDPFDEAGGRLYRTGDLARWSADGELEYLGRFDHQVKIRGFRIELGEVEAQLQAQPGVREVIVTAQEGPGGARLVGYVTAQAGEVLDPATLRVRVSTTVPDYMVPSAIMVLPSLPLTVNGKVDRKALPAPEFASQGYEPPQGDVEAALATIWQDVLGVERVGRHDNFFELGGDSILSLKVVSGAQQAGIPMAVRQLFEHQALQALAAVLHSGGRERTQIPVIPQGERQAVPLSYAQQRQWFLWNLQPQGSAYHIAGGLRFQGGLDVAAVRASFDVLVQRHESLRTTFEQRDEGTAVQVIHDSLPYDYAFTDVTDDGDPSARLRYVAETFGRRPFDLTKGPLLRIEVIRLAEAEHVLLVSMH</sequence>
<dbReference type="GO" id="GO:0043041">
    <property type="term" value="P:amino acid activation for nonribosomal peptide biosynthetic process"/>
    <property type="evidence" value="ECO:0007669"/>
    <property type="project" value="TreeGrafter"/>
</dbReference>
<dbReference type="FunFam" id="3.40.50.980:FF:000001">
    <property type="entry name" value="Non-ribosomal peptide synthetase"/>
    <property type="match status" value="2"/>
</dbReference>
<dbReference type="InterPro" id="IPR006162">
    <property type="entry name" value="Ppantetheine_attach_site"/>
</dbReference>
<dbReference type="InterPro" id="IPR001242">
    <property type="entry name" value="Condensation_dom"/>
</dbReference>
<dbReference type="InterPro" id="IPR010071">
    <property type="entry name" value="AA_adenyl_dom"/>
</dbReference>
<dbReference type="GO" id="GO:0044550">
    <property type="term" value="P:secondary metabolite biosynthetic process"/>
    <property type="evidence" value="ECO:0007669"/>
    <property type="project" value="UniProtKB-ARBA"/>
</dbReference>
<dbReference type="Gene3D" id="1.10.1200.10">
    <property type="entry name" value="ACP-like"/>
    <property type="match status" value="2"/>
</dbReference>
<dbReference type="Pfam" id="PF00501">
    <property type="entry name" value="AMP-binding"/>
    <property type="match status" value="2"/>
</dbReference>
<reference evidence="6 7" key="1">
    <citation type="submission" date="2016-11" db="EMBL/GenBank/DDBJ databases">
        <authorList>
            <person name="Jaros S."/>
            <person name="Januszkiewicz K."/>
            <person name="Wedrychowicz H."/>
        </authorList>
    </citation>
    <scope>NUCLEOTIDE SEQUENCE [LARGE SCALE GENOMIC DNA]</scope>
    <source>
        <strain evidence="6 7">CGMCC 1.10190</strain>
    </source>
</reference>
<dbReference type="CDD" id="cd17643">
    <property type="entry name" value="A_NRPS_Cytc1-like"/>
    <property type="match status" value="1"/>
</dbReference>
<evidence type="ECO:0000313" key="6">
    <source>
        <dbReference type="EMBL" id="SHI56181.1"/>
    </source>
</evidence>
<dbReference type="RefSeq" id="WP_143161152.1">
    <property type="nucleotide sequence ID" value="NZ_FQXE01000034.1"/>
</dbReference>
<dbReference type="InterPro" id="IPR036736">
    <property type="entry name" value="ACP-like_sf"/>
</dbReference>
<dbReference type="InterPro" id="IPR000873">
    <property type="entry name" value="AMP-dep_synth/lig_dom"/>
</dbReference>
<dbReference type="PROSITE" id="PS00012">
    <property type="entry name" value="PHOSPHOPANTETHEINE"/>
    <property type="match status" value="1"/>
</dbReference>
<dbReference type="InterPro" id="IPR020845">
    <property type="entry name" value="AMP-binding_CS"/>
</dbReference>
<proteinExistence type="inferred from homology"/>
<keyword evidence="7" id="KW-1185">Reference proteome</keyword>
<accession>A0A1M6C5V5</accession>
<dbReference type="SUPFAM" id="SSF52777">
    <property type="entry name" value="CoA-dependent acyltransferases"/>
    <property type="match status" value="5"/>
</dbReference>
<protein>
    <submittedName>
        <fullName evidence="6">Amino acid adenylation domain-containing protein</fullName>
    </submittedName>
</protein>
<comment type="cofactor">
    <cofactor evidence="1">
        <name>pantetheine 4'-phosphate</name>
        <dbReference type="ChEBI" id="CHEBI:47942"/>
    </cofactor>
</comment>
<feature type="domain" description="Carrier" evidence="5">
    <location>
        <begin position="1938"/>
        <end position="2012"/>
    </location>
</feature>